<feature type="region of interest" description="Disordered" evidence="1">
    <location>
        <begin position="22"/>
        <end position="52"/>
    </location>
</feature>
<dbReference type="GO" id="GO:0000077">
    <property type="term" value="P:DNA damage checkpoint signaling"/>
    <property type="evidence" value="ECO:0007669"/>
    <property type="project" value="InterPro"/>
</dbReference>
<feature type="compositionally biased region" description="Low complexity" evidence="1">
    <location>
        <begin position="320"/>
        <end position="331"/>
    </location>
</feature>
<reference evidence="2 3" key="1">
    <citation type="submission" date="2015-12" db="EMBL/GenBank/DDBJ databases">
        <title>Draft genome sequence of Moniliophthora roreri, the causal agent of frosty pod rot of cacao.</title>
        <authorList>
            <person name="Aime M.C."/>
            <person name="Diaz-Valderrama J.R."/>
            <person name="Kijpornyongpan T."/>
            <person name="Phillips-Mora W."/>
        </authorList>
    </citation>
    <scope>NUCLEOTIDE SEQUENCE [LARGE SCALE GENOMIC DNA]</scope>
    <source>
        <strain evidence="2 3">MCA 2952</strain>
    </source>
</reference>
<dbReference type="EMBL" id="LATX01001986">
    <property type="protein sequence ID" value="KTB35636.1"/>
    <property type="molecule type" value="Genomic_DNA"/>
</dbReference>
<feature type="region of interest" description="Disordered" evidence="1">
    <location>
        <begin position="294"/>
        <end position="390"/>
    </location>
</feature>
<dbReference type="PANTHER" id="PTHR28594">
    <property type="entry name" value="ATR-INTERACTING PROTEIN"/>
    <property type="match status" value="1"/>
</dbReference>
<dbReference type="eggNOG" id="ENOG502SDCV">
    <property type="taxonomic scope" value="Eukaryota"/>
</dbReference>
<proteinExistence type="predicted"/>
<protein>
    <recommendedName>
        <fullName evidence="4">Rad26 atrip</fullName>
    </recommendedName>
</protein>
<dbReference type="PANTHER" id="PTHR28594:SF1">
    <property type="entry name" value="ATR-INTERACTING PROTEIN"/>
    <property type="match status" value="1"/>
</dbReference>
<evidence type="ECO:0000313" key="3">
    <source>
        <dbReference type="Proteomes" id="UP000054988"/>
    </source>
</evidence>
<feature type="compositionally biased region" description="Low complexity" evidence="1">
    <location>
        <begin position="131"/>
        <end position="141"/>
    </location>
</feature>
<organism evidence="2 3">
    <name type="scientific">Moniliophthora roreri</name>
    <name type="common">Frosty pod rot fungus</name>
    <name type="synonym">Monilia roreri</name>
    <dbReference type="NCBI Taxonomy" id="221103"/>
    <lineage>
        <taxon>Eukaryota</taxon>
        <taxon>Fungi</taxon>
        <taxon>Dikarya</taxon>
        <taxon>Basidiomycota</taxon>
        <taxon>Agaricomycotina</taxon>
        <taxon>Agaricomycetes</taxon>
        <taxon>Agaricomycetidae</taxon>
        <taxon>Agaricales</taxon>
        <taxon>Marasmiineae</taxon>
        <taxon>Marasmiaceae</taxon>
        <taxon>Moniliophthora</taxon>
    </lineage>
</organism>
<name>A0A0W0FHH6_MONRR</name>
<accession>A0A0W0FHH6</accession>
<dbReference type="GO" id="GO:0006281">
    <property type="term" value="P:DNA repair"/>
    <property type="evidence" value="ECO:0007669"/>
    <property type="project" value="TreeGrafter"/>
</dbReference>
<gene>
    <name evidence="2" type="ORF">WG66_11801</name>
</gene>
<comment type="caution">
    <text evidence="2">The sequence shown here is derived from an EMBL/GenBank/DDBJ whole genome shotgun (WGS) entry which is preliminary data.</text>
</comment>
<sequence length="899" mass="99976">MDEFDDVFDDLDDATLAELDAIERNNVPNVQDNRPPKRQKIDHEPIKAGSFDLEDLPEVSVQNDNYSIDMNTIMLQPSNQAQESPARRVQSNDANGIGNKRSAGGIAAPRNQSIVVSSSQSARHDSRPPSRRAGSGSAIRLSAIAAALTGPAPTPTPVPAPAPAPRFEALTEKVDVLQKQLEELRGENERMQNALKEAQDARFAKEGEVTVLRKGVERAAQDHAAQTAKLRTAKEESDSKHLARQKELSEEIERLRTQLVFKQHEEESNSLRRAPVSVRTKRPVVREMSQTITVPPRTPTRNKMFHDSPARLPDSFVATSPSRRMSSVVRRNPISPEKSRKSAVLPGFENAFLDSPSKAKQNSSMQRSRAPAVPPKDLPVPSAPSSQRPISTLQRISFSQISYAPQSTPRPQIDEDVIMDDVSAPPSPMNAIMDQDVETGVAEVEGQAPDESEYEEDVSGVTQLNRKAELTRIMLTHTHPTSKQSALQSFIEWASTPDFPSTQIFSESMSTILETVASVSEDVAFDVSVPTLTRCLVSIFEAFNTANLIQPLTMITNLLAMLLHTFPEFRLSFLTHTASDVDQRPKILVLLSQLIEEQLPPNKHNPLSRALSDDIFDFMEVLIWDAPAGSVKKLSMILCNQALTATLFNNAQPHWLLFRSIRFLALLFSYPIMYQHCIDLATSGLNGDGAKLDLQRLFQLERLCSFLIDTNRCDPDAICMKAHVLMFFAALSVAEPDGLNLLVNSQVLIPSVVTYIAYLTKPIWEEEDEETWDPVLKPASLTTHTLSRAVAVLHYIVNNVQPSVNLRQKFHRSPVRAFNGITHNYIITFGRLAYAPAPEWLNEDSRHHLAGVVEMARDLLEMVVDGPEVDSVWALYQDDMEENEAVDEGEMEESLIGHG</sequence>
<dbReference type="Proteomes" id="UP000054988">
    <property type="component" value="Unassembled WGS sequence"/>
</dbReference>
<evidence type="ECO:0000313" key="2">
    <source>
        <dbReference type="EMBL" id="KTB35636.1"/>
    </source>
</evidence>
<feature type="compositionally biased region" description="Polar residues" evidence="1">
    <location>
        <begin position="72"/>
        <end position="94"/>
    </location>
</feature>
<feature type="region of interest" description="Disordered" evidence="1">
    <location>
        <begin position="219"/>
        <end position="246"/>
    </location>
</feature>
<feature type="compositionally biased region" description="Basic and acidic residues" evidence="1">
    <location>
        <begin position="232"/>
        <end position="246"/>
    </location>
</feature>
<feature type="compositionally biased region" description="Polar residues" evidence="1">
    <location>
        <begin position="358"/>
        <end position="367"/>
    </location>
</feature>
<feature type="region of interest" description="Disordered" evidence="1">
    <location>
        <begin position="72"/>
        <end position="141"/>
    </location>
</feature>
<feature type="compositionally biased region" description="Polar residues" evidence="1">
    <location>
        <begin position="110"/>
        <end position="121"/>
    </location>
</feature>
<feature type="compositionally biased region" description="Pro residues" evidence="1">
    <location>
        <begin position="372"/>
        <end position="382"/>
    </location>
</feature>
<dbReference type="AlphaFoldDB" id="A0A0W0FHH6"/>
<dbReference type="InterPro" id="IPR033349">
    <property type="entry name" value="ATRIP"/>
</dbReference>
<evidence type="ECO:0000256" key="1">
    <source>
        <dbReference type="SAM" id="MobiDB-lite"/>
    </source>
</evidence>
<evidence type="ECO:0008006" key="4">
    <source>
        <dbReference type="Google" id="ProtNLM"/>
    </source>
</evidence>